<feature type="compositionally biased region" description="Low complexity" evidence="5">
    <location>
        <begin position="370"/>
        <end position="391"/>
    </location>
</feature>
<feature type="region of interest" description="Disordered" evidence="5">
    <location>
        <begin position="139"/>
        <end position="179"/>
    </location>
</feature>
<dbReference type="InterPro" id="IPR040454">
    <property type="entry name" value="TF_IIIC_Tfc1/Sfc1"/>
</dbReference>
<feature type="region of interest" description="Disordered" evidence="5">
    <location>
        <begin position="370"/>
        <end position="392"/>
    </location>
</feature>
<dbReference type="GO" id="GO:0001002">
    <property type="term" value="F:RNA polymerase III type 1 promoter sequence-specific DNA binding"/>
    <property type="evidence" value="ECO:0007669"/>
    <property type="project" value="TreeGrafter"/>
</dbReference>
<feature type="domain" description="Transcription factor IIIC subunit 5 HTH" evidence="6">
    <location>
        <begin position="213"/>
        <end position="362"/>
    </location>
</feature>
<dbReference type="InterPro" id="IPR042536">
    <property type="entry name" value="TFIIIC_tauA_Sfc1"/>
</dbReference>
<gene>
    <name evidence="8" type="ORF">BIW11_11179</name>
</gene>
<feature type="compositionally biased region" description="Polar residues" evidence="5">
    <location>
        <begin position="141"/>
        <end position="155"/>
    </location>
</feature>
<evidence type="ECO:0000313" key="9">
    <source>
        <dbReference type="Proteomes" id="UP000192247"/>
    </source>
</evidence>
<dbReference type="InterPro" id="IPR041499">
    <property type="entry name" value="Tfc1/Sfc1_N"/>
</dbReference>
<dbReference type="GO" id="GO:0000127">
    <property type="term" value="C:transcription factor TFIIIC complex"/>
    <property type="evidence" value="ECO:0007669"/>
    <property type="project" value="InterPro"/>
</dbReference>
<evidence type="ECO:0000259" key="6">
    <source>
        <dbReference type="Pfam" id="PF09734"/>
    </source>
</evidence>
<dbReference type="Pfam" id="PF09734">
    <property type="entry name" value="Tau95"/>
    <property type="match status" value="1"/>
</dbReference>
<feature type="compositionally biased region" description="Acidic residues" evidence="5">
    <location>
        <begin position="540"/>
        <end position="562"/>
    </location>
</feature>
<protein>
    <submittedName>
        <fullName evidence="8">General transcription factor 3C polypeptide 5-like</fullName>
    </submittedName>
</protein>
<keyword evidence="2" id="KW-0238">DNA-binding</keyword>
<comment type="subcellular location">
    <subcellularLocation>
        <location evidence="1">Nucleus</location>
    </subcellularLocation>
</comment>
<dbReference type="FunCoup" id="A0A1V9XCM2">
    <property type="interactions" value="496"/>
</dbReference>
<reference evidence="8 9" key="1">
    <citation type="journal article" date="2017" name="Gigascience">
        <title>Draft genome of the honey bee ectoparasitic mite, Tropilaelaps mercedesae, is shaped by the parasitic life history.</title>
        <authorList>
            <person name="Dong X."/>
            <person name="Armstrong S.D."/>
            <person name="Xia D."/>
            <person name="Makepeace B.L."/>
            <person name="Darby A.C."/>
            <person name="Kadowaki T."/>
        </authorList>
    </citation>
    <scope>NUCLEOTIDE SEQUENCE [LARGE SCALE GENOMIC DNA]</scope>
    <source>
        <strain evidence="8">Wuxi-XJTLU</strain>
    </source>
</reference>
<dbReference type="GO" id="GO:0006384">
    <property type="term" value="P:transcription initiation at RNA polymerase III promoter"/>
    <property type="evidence" value="ECO:0007669"/>
    <property type="project" value="InterPro"/>
</dbReference>
<comment type="caution">
    <text evidence="8">The sequence shown here is derived from an EMBL/GenBank/DDBJ whole genome shotgun (WGS) entry which is preliminary data.</text>
</comment>
<dbReference type="Pfam" id="PF17682">
    <property type="entry name" value="Tau95_N"/>
    <property type="match status" value="1"/>
</dbReference>
<feature type="domain" description="Transcription factor IIIC subunit Tfc1/Sfc1 triple barrel" evidence="7">
    <location>
        <begin position="27"/>
        <end position="128"/>
    </location>
</feature>
<keyword evidence="9" id="KW-1185">Reference proteome</keyword>
<dbReference type="EMBL" id="MNPL01015303">
    <property type="protein sequence ID" value="OQR71141.1"/>
    <property type="molecule type" value="Genomic_DNA"/>
</dbReference>
<accession>A0A1V9XCM2</accession>
<organism evidence="8 9">
    <name type="scientific">Tropilaelaps mercedesae</name>
    <dbReference type="NCBI Taxonomy" id="418985"/>
    <lineage>
        <taxon>Eukaryota</taxon>
        <taxon>Metazoa</taxon>
        <taxon>Ecdysozoa</taxon>
        <taxon>Arthropoda</taxon>
        <taxon>Chelicerata</taxon>
        <taxon>Arachnida</taxon>
        <taxon>Acari</taxon>
        <taxon>Parasitiformes</taxon>
        <taxon>Mesostigmata</taxon>
        <taxon>Gamasina</taxon>
        <taxon>Dermanyssoidea</taxon>
        <taxon>Laelapidae</taxon>
        <taxon>Tropilaelaps</taxon>
    </lineage>
</organism>
<evidence type="ECO:0000256" key="5">
    <source>
        <dbReference type="SAM" id="MobiDB-lite"/>
    </source>
</evidence>
<evidence type="ECO:0000256" key="2">
    <source>
        <dbReference type="ARBA" id="ARBA00023125"/>
    </source>
</evidence>
<dbReference type="InterPro" id="IPR019136">
    <property type="entry name" value="TF_IIIC_su-5_HTH"/>
</dbReference>
<feature type="compositionally biased region" description="Polar residues" evidence="5">
    <location>
        <begin position="518"/>
        <end position="528"/>
    </location>
</feature>
<dbReference type="AlphaFoldDB" id="A0A1V9XCM2"/>
<dbReference type="OrthoDB" id="5598268at2759"/>
<feature type="region of interest" description="Disordered" evidence="5">
    <location>
        <begin position="501"/>
        <end position="562"/>
    </location>
</feature>
<evidence type="ECO:0000256" key="3">
    <source>
        <dbReference type="ARBA" id="ARBA00023163"/>
    </source>
</evidence>
<dbReference type="GO" id="GO:0005634">
    <property type="term" value="C:nucleus"/>
    <property type="evidence" value="ECO:0007669"/>
    <property type="project" value="UniProtKB-SubCell"/>
</dbReference>
<proteinExistence type="predicted"/>
<keyword evidence="3" id="KW-0804">Transcription</keyword>
<dbReference type="STRING" id="418985.A0A1V9XCM2"/>
<dbReference type="Proteomes" id="UP000192247">
    <property type="component" value="Unassembled WGS sequence"/>
</dbReference>
<dbReference type="PANTHER" id="PTHR13230">
    <property type="entry name" value="GENERAL TRANSCRIPTION FACTOR IIIC, POLYPEPTIDE 5"/>
    <property type="match status" value="1"/>
</dbReference>
<name>A0A1V9XCM2_9ACAR</name>
<feature type="compositionally biased region" description="Basic and acidic residues" evidence="5">
    <location>
        <begin position="165"/>
        <end position="175"/>
    </location>
</feature>
<dbReference type="InParanoid" id="A0A1V9XCM2"/>
<sequence>MEPGGSGSVNREADSRLPIQALPILVLIKHPCLIRDGSEKRAIAMLGGVGQVEHTFNVGNMRMQLNFRTDGDSCSKGIFGTHRDVIGIWAVVRRYRNRRTGQINYRSEPQGVVRHVYEFDGMADFQYLPALFANQLHKSSKQSSTHSDKQTNASGSEDAVAQQRATEREETDKTRMHFSTNEIGTDIRGELVEIDVANVEFDSFVKSNSGRLFIVPQVFTRMDLPYSGVYRHVTETRLRRRDEAGLPVLRKQRANYATIVRLLAPPFGDPVPQMALPEALELFMLVDESLRRRVAEAFERRPVWTKSALSHELDLDRLHLKTAIVGLAYCVSQGPFRLCWVRYGFDPRVHPSSKPYQTLDCRVKASAGFQSGRSSASSRGTTSGAIGSGSSWNAPAVRGGHVVPVQIAASGHRHKRNRRDDCEAREVRERNTRMLRCRYMPGLLPHSKQLLYHLCDIGLDCVQELIHRNDGLEVWTDQDGWCLPDTIKHIRDYLAADMKRTAERQRAEQDREEGDEGSSSLKNLQKGTYSAERACYDGNELQEDLEEEDDDDDDMEGLPEES</sequence>
<dbReference type="Gene3D" id="3.30.200.160">
    <property type="entry name" value="TFIIIC, subcomplex tauA, subunit Sfc1, barrel domain"/>
    <property type="match status" value="1"/>
</dbReference>
<evidence type="ECO:0000259" key="7">
    <source>
        <dbReference type="Pfam" id="PF17682"/>
    </source>
</evidence>
<dbReference type="GO" id="GO:0001003">
    <property type="term" value="F:RNA polymerase III type 2 promoter sequence-specific DNA binding"/>
    <property type="evidence" value="ECO:0007669"/>
    <property type="project" value="TreeGrafter"/>
</dbReference>
<keyword evidence="4" id="KW-0539">Nucleus</keyword>
<evidence type="ECO:0000256" key="1">
    <source>
        <dbReference type="ARBA" id="ARBA00004123"/>
    </source>
</evidence>
<evidence type="ECO:0000256" key="4">
    <source>
        <dbReference type="ARBA" id="ARBA00023242"/>
    </source>
</evidence>
<evidence type="ECO:0000313" key="8">
    <source>
        <dbReference type="EMBL" id="OQR71141.1"/>
    </source>
</evidence>
<dbReference type="PANTHER" id="PTHR13230:SF5">
    <property type="entry name" value="GENERAL TRANSCRIPTION FACTOR 3C POLYPEPTIDE 5"/>
    <property type="match status" value="1"/>
</dbReference>